<sequence>MNSKDALAARIAVLENYVVVLAGILSVREGRPLEEATHIYHAAHDIAVKCYQSAQPGPERDVAELVLKATHVNFERIQSFLVGEPK</sequence>
<organism evidence="1 2">
    <name type="scientific">Hirschia baltica (strain ATCC 49814 / DSM 5838 / IFAM 1418)</name>
    <dbReference type="NCBI Taxonomy" id="582402"/>
    <lineage>
        <taxon>Bacteria</taxon>
        <taxon>Pseudomonadati</taxon>
        <taxon>Pseudomonadota</taxon>
        <taxon>Alphaproteobacteria</taxon>
        <taxon>Hyphomonadales</taxon>
        <taxon>Hyphomonadaceae</taxon>
        <taxon>Hirschia</taxon>
    </lineage>
</organism>
<dbReference type="AlphaFoldDB" id="C6XR26"/>
<dbReference type="Proteomes" id="UP000002745">
    <property type="component" value="Chromosome"/>
</dbReference>
<keyword evidence="2" id="KW-1185">Reference proteome</keyword>
<gene>
    <name evidence="1" type="ordered locus">Hbal_2886</name>
</gene>
<evidence type="ECO:0000313" key="1">
    <source>
        <dbReference type="EMBL" id="ACT60557.1"/>
    </source>
</evidence>
<accession>C6XR26</accession>
<evidence type="ECO:0000313" key="2">
    <source>
        <dbReference type="Proteomes" id="UP000002745"/>
    </source>
</evidence>
<name>C6XR26_HIRBI</name>
<dbReference type="EMBL" id="CP001678">
    <property type="protein sequence ID" value="ACT60557.1"/>
    <property type="molecule type" value="Genomic_DNA"/>
</dbReference>
<proteinExistence type="predicted"/>
<dbReference type="OrthoDB" id="9852612at2"/>
<dbReference type="HOGENOM" id="CLU_2493654_0_0_5"/>
<dbReference type="STRING" id="582402.Hbal_2886"/>
<dbReference type="RefSeq" id="WP_015828707.1">
    <property type="nucleotide sequence ID" value="NC_012982.1"/>
</dbReference>
<protein>
    <submittedName>
        <fullName evidence="1">Uncharacterized protein</fullName>
    </submittedName>
</protein>
<reference evidence="2" key="1">
    <citation type="journal article" date="2011" name="J. Bacteriol.">
        <title>Genome sequences of eight morphologically diverse alphaproteobacteria.</title>
        <authorList>
            <consortium name="US DOE Joint Genome Institute"/>
            <person name="Brown P.J."/>
            <person name="Kysela D.T."/>
            <person name="Buechlein A."/>
            <person name="Hemmerich C."/>
            <person name="Brun Y.V."/>
        </authorList>
    </citation>
    <scope>NUCLEOTIDE SEQUENCE [LARGE SCALE GENOMIC DNA]</scope>
    <source>
        <strain evidence="2">ATCC 49814 / DSM 5838 / IFAM 1418</strain>
    </source>
</reference>
<dbReference type="KEGG" id="hba:Hbal_2886"/>